<organism evidence="1 2">
    <name type="scientific">Melanomma pulvis-pyrius CBS 109.77</name>
    <dbReference type="NCBI Taxonomy" id="1314802"/>
    <lineage>
        <taxon>Eukaryota</taxon>
        <taxon>Fungi</taxon>
        <taxon>Dikarya</taxon>
        <taxon>Ascomycota</taxon>
        <taxon>Pezizomycotina</taxon>
        <taxon>Dothideomycetes</taxon>
        <taxon>Pleosporomycetidae</taxon>
        <taxon>Pleosporales</taxon>
        <taxon>Melanommataceae</taxon>
        <taxon>Melanomma</taxon>
    </lineage>
</organism>
<evidence type="ECO:0000313" key="1">
    <source>
        <dbReference type="EMBL" id="KAF2792503.1"/>
    </source>
</evidence>
<reference evidence="1" key="1">
    <citation type="journal article" date="2020" name="Stud. Mycol.">
        <title>101 Dothideomycetes genomes: a test case for predicting lifestyles and emergence of pathogens.</title>
        <authorList>
            <person name="Haridas S."/>
            <person name="Albert R."/>
            <person name="Binder M."/>
            <person name="Bloem J."/>
            <person name="Labutti K."/>
            <person name="Salamov A."/>
            <person name="Andreopoulos B."/>
            <person name="Baker S."/>
            <person name="Barry K."/>
            <person name="Bills G."/>
            <person name="Bluhm B."/>
            <person name="Cannon C."/>
            <person name="Castanera R."/>
            <person name="Culley D."/>
            <person name="Daum C."/>
            <person name="Ezra D."/>
            <person name="Gonzalez J."/>
            <person name="Henrissat B."/>
            <person name="Kuo A."/>
            <person name="Liang C."/>
            <person name="Lipzen A."/>
            <person name="Lutzoni F."/>
            <person name="Magnuson J."/>
            <person name="Mondo S."/>
            <person name="Nolan M."/>
            <person name="Ohm R."/>
            <person name="Pangilinan J."/>
            <person name="Park H.-J."/>
            <person name="Ramirez L."/>
            <person name="Alfaro M."/>
            <person name="Sun H."/>
            <person name="Tritt A."/>
            <person name="Yoshinaga Y."/>
            <person name="Zwiers L.-H."/>
            <person name="Turgeon B."/>
            <person name="Goodwin S."/>
            <person name="Spatafora J."/>
            <person name="Crous P."/>
            <person name="Grigoriev I."/>
        </authorList>
    </citation>
    <scope>NUCLEOTIDE SEQUENCE</scope>
    <source>
        <strain evidence="1">CBS 109.77</strain>
    </source>
</reference>
<gene>
    <name evidence="1" type="ORF">K505DRAFT_53215</name>
</gene>
<sequence>MLRAGRRWTPRGRRCQQFATFTSALLFAMPIVDAVYAAFRIERRPIQSQAVSKPPRTVDVVGCQRRGLETLDRRGVGQRPESVSCPRTVDPTCAIDPRSCSCALKGPSVLSCFLLHSQHKLSFASPDVLPKRGGDLRMALSEFERPGHKRASASHCATASQRCPRNLSLQLPCPCSLSSFIERLLILPQFVWIPERCSERVRCLSLHPLLPLWEF</sequence>
<dbReference type="Proteomes" id="UP000799757">
    <property type="component" value="Unassembled WGS sequence"/>
</dbReference>
<keyword evidence="2" id="KW-1185">Reference proteome</keyword>
<dbReference type="EMBL" id="MU001967">
    <property type="protein sequence ID" value="KAF2792503.1"/>
    <property type="molecule type" value="Genomic_DNA"/>
</dbReference>
<dbReference type="AlphaFoldDB" id="A0A6A6X8T2"/>
<protein>
    <submittedName>
        <fullName evidence="1">Uncharacterized protein</fullName>
    </submittedName>
</protein>
<evidence type="ECO:0000313" key="2">
    <source>
        <dbReference type="Proteomes" id="UP000799757"/>
    </source>
</evidence>
<proteinExistence type="predicted"/>
<name>A0A6A6X8T2_9PLEO</name>
<accession>A0A6A6X8T2</accession>